<dbReference type="GO" id="GO:0016757">
    <property type="term" value="F:glycosyltransferase activity"/>
    <property type="evidence" value="ECO:0007669"/>
    <property type="project" value="UniProtKB-KW"/>
</dbReference>
<sequence length="406" mass="43371">MKIAMVSEHASPLAALGGVDAGGQNVHVAELAAGMSRRGHDVTVYTRREDAAAPTTVRTGQGYRVTRVPAGPPEVLPKDELLPFMDEFGEFLRQDWQREAPDVAHAHFWMSGLATLAAAPALGIPVLQTFHALGVVKRRYQGAADTSPPARVGLEQGIADRADRVIATCTDEVFELVRMGLPRTRTSVIPCGVDLDRFTPDGPRTAGSARHRIVSVGRLVPRKGFDIAIAAVARLRDTELVLVGGPDDGRLADDPEAQRLSALAGELGVADRVHLLGQVPRTEMAPLLRSADVAVCTPWYEPFGITPLEAMACGVPVVAAAVGGLTDTVVDGVTGRLVTPRDTGELADAVGGLLNAPQTRANFGRAGRERVRARYSWERITAETLRAYRRVAAAAVRTETGREEAR</sequence>
<dbReference type="Gene3D" id="3.40.50.2000">
    <property type="entry name" value="Glycogen Phosphorylase B"/>
    <property type="match status" value="2"/>
</dbReference>
<accession>A0ABV2WIA4</accession>
<evidence type="ECO:0000259" key="4">
    <source>
        <dbReference type="Pfam" id="PF13439"/>
    </source>
</evidence>
<dbReference type="Proteomes" id="UP001550628">
    <property type="component" value="Unassembled WGS sequence"/>
</dbReference>
<protein>
    <submittedName>
        <fullName evidence="5">Glycosyltransferase</fullName>
        <ecNumber evidence="5">2.4.-.-</ecNumber>
    </submittedName>
</protein>
<proteinExistence type="predicted"/>
<name>A0ABV2WIA4_9NOCA</name>
<dbReference type="Pfam" id="PF13439">
    <property type="entry name" value="Glyco_transf_4"/>
    <property type="match status" value="1"/>
</dbReference>
<feature type="domain" description="Glycosyl transferase family 1" evidence="3">
    <location>
        <begin position="212"/>
        <end position="370"/>
    </location>
</feature>
<reference evidence="5 6" key="1">
    <citation type="submission" date="2024-06" db="EMBL/GenBank/DDBJ databases">
        <title>The Natural Products Discovery Center: Release of the First 8490 Sequenced Strains for Exploring Actinobacteria Biosynthetic Diversity.</title>
        <authorList>
            <person name="Kalkreuter E."/>
            <person name="Kautsar S.A."/>
            <person name="Yang D."/>
            <person name="Bader C.D."/>
            <person name="Teijaro C.N."/>
            <person name="Fluegel L."/>
            <person name="Davis C.M."/>
            <person name="Simpson J.R."/>
            <person name="Lauterbach L."/>
            <person name="Steele A.D."/>
            <person name="Gui C."/>
            <person name="Meng S."/>
            <person name="Li G."/>
            <person name="Viehrig K."/>
            <person name="Ye F."/>
            <person name="Su P."/>
            <person name="Kiefer A.F."/>
            <person name="Nichols A."/>
            <person name="Cepeda A.J."/>
            <person name="Yan W."/>
            <person name="Fan B."/>
            <person name="Jiang Y."/>
            <person name="Adhikari A."/>
            <person name="Zheng C.-J."/>
            <person name="Schuster L."/>
            <person name="Cowan T.M."/>
            <person name="Smanski M.J."/>
            <person name="Chevrette M.G."/>
            <person name="De Carvalho L.P.S."/>
            <person name="Shen B."/>
        </authorList>
    </citation>
    <scope>NUCLEOTIDE SEQUENCE [LARGE SCALE GENOMIC DNA]</scope>
    <source>
        <strain evidence="5 6">NPDC019708</strain>
    </source>
</reference>
<dbReference type="Pfam" id="PF00534">
    <property type="entry name" value="Glycos_transf_1"/>
    <property type="match status" value="1"/>
</dbReference>
<dbReference type="RefSeq" id="WP_356954384.1">
    <property type="nucleotide sequence ID" value="NZ_JBEYBD010000002.1"/>
</dbReference>
<dbReference type="EC" id="2.4.-.-" evidence="5"/>
<dbReference type="EMBL" id="JBEYBF010000001">
    <property type="protein sequence ID" value="MEU1950623.1"/>
    <property type="molecule type" value="Genomic_DNA"/>
</dbReference>
<keyword evidence="1 5" id="KW-0328">Glycosyltransferase</keyword>
<evidence type="ECO:0000256" key="1">
    <source>
        <dbReference type="ARBA" id="ARBA00022676"/>
    </source>
</evidence>
<evidence type="ECO:0000256" key="2">
    <source>
        <dbReference type="ARBA" id="ARBA00022679"/>
    </source>
</evidence>
<organism evidence="5 6">
    <name type="scientific">Nocardia rhamnosiphila</name>
    <dbReference type="NCBI Taxonomy" id="426716"/>
    <lineage>
        <taxon>Bacteria</taxon>
        <taxon>Bacillati</taxon>
        <taxon>Actinomycetota</taxon>
        <taxon>Actinomycetes</taxon>
        <taxon>Mycobacteriales</taxon>
        <taxon>Nocardiaceae</taxon>
        <taxon>Nocardia</taxon>
    </lineage>
</organism>
<evidence type="ECO:0000313" key="6">
    <source>
        <dbReference type="Proteomes" id="UP001550628"/>
    </source>
</evidence>
<gene>
    <name evidence="5" type="ORF">ABZ510_02065</name>
</gene>
<feature type="domain" description="Glycosyltransferase subfamily 4-like N-terminal" evidence="4">
    <location>
        <begin position="22"/>
        <end position="197"/>
    </location>
</feature>
<keyword evidence="2 5" id="KW-0808">Transferase</keyword>
<comment type="caution">
    <text evidence="5">The sequence shown here is derived from an EMBL/GenBank/DDBJ whole genome shotgun (WGS) entry which is preliminary data.</text>
</comment>
<dbReference type="PANTHER" id="PTHR12526:SF635">
    <property type="entry name" value="GLYCOSYL TRANSFERASE GROUP 1"/>
    <property type="match status" value="1"/>
</dbReference>
<dbReference type="PANTHER" id="PTHR12526">
    <property type="entry name" value="GLYCOSYLTRANSFERASE"/>
    <property type="match status" value="1"/>
</dbReference>
<dbReference type="SUPFAM" id="SSF53756">
    <property type="entry name" value="UDP-Glycosyltransferase/glycogen phosphorylase"/>
    <property type="match status" value="1"/>
</dbReference>
<evidence type="ECO:0000259" key="3">
    <source>
        <dbReference type="Pfam" id="PF00534"/>
    </source>
</evidence>
<keyword evidence="6" id="KW-1185">Reference proteome</keyword>
<dbReference type="InterPro" id="IPR028098">
    <property type="entry name" value="Glyco_trans_4-like_N"/>
</dbReference>
<evidence type="ECO:0000313" key="5">
    <source>
        <dbReference type="EMBL" id="MEU1950623.1"/>
    </source>
</evidence>
<dbReference type="InterPro" id="IPR001296">
    <property type="entry name" value="Glyco_trans_1"/>
</dbReference>